<evidence type="ECO:0000313" key="2">
    <source>
        <dbReference type="EMBL" id="AKA34332.1"/>
    </source>
</evidence>
<dbReference type="OrthoDB" id="9788916at2"/>
<accession>A0A0D5YQ09</accession>
<dbReference type="GO" id="GO:0016747">
    <property type="term" value="F:acyltransferase activity, transferring groups other than amino-acyl groups"/>
    <property type="evidence" value="ECO:0007669"/>
    <property type="project" value="InterPro"/>
</dbReference>
<name>A0A0D5YQ09_9FLAO</name>
<dbReference type="Proteomes" id="UP000032726">
    <property type="component" value="Chromosome"/>
</dbReference>
<dbReference type="EMBL" id="CP011071">
    <property type="protein sequence ID" value="AKA34332.1"/>
    <property type="molecule type" value="Genomic_DNA"/>
</dbReference>
<dbReference type="InterPro" id="IPR016181">
    <property type="entry name" value="Acyl_CoA_acyltransferase"/>
</dbReference>
<dbReference type="Gene3D" id="3.40.630.30">
    <property type="match status" value="1"/>
</dbReference>
<dbReference type="KEGG" id="mlt:VC82_666"/>
<dbReference type="InterPro" id="IPR051531">
    <property type="entry name" value="N-acetyltransferase"/>
</dbReference>
<feature type="domain" description="N-acetyltransferase" evidence="1">
    <location>
        <begin position="14"/>
        <end position="175"/>
    </location>
</feature>
<sequence length="176" mass="20507">MVNYLLVNQETERLRFRKFTPKDFGLWLPFYDNSLSTKYWEGLPNDPKTACQEQFDRIFERYRKNLGGMNALIHKETKDLVGMCGLLVQTVDGTEELEIGYSILPKYWRNGYAFEAARKCKEHAFSNNLADSLISIIHIDNLPSQKVALKNGMKLSKTTFYKNNPVHIFRVFQKEG</sequence>
<dbReference type="PROSITE" id="PS51186">
    <property type="entry name" value="GNAT"/>
    <property type="match status" value="1"/>
</dbReference>
<dbReference type="PATRIC" id="fig|516051.4.peg.694"/>
<dbReference type="AlphaFoldDB" id="A0A0D5YQ09"/>
<dbReference type="Pfam" id="PF13302">
    <property type="entry name" value="Acetyltransf_3"/>
    <property type="match status" value="1"/>
</dbReference>
<reference evidence="2 3" key="1">
    <citation type="submission" date="2015-03" db="EMBL/GenBank/DDBJ databases">
        <title>Complete genome sequence of Muricauda lutaonensis CC-HSB-11T, isolated from a coastal hot spring.</title>
        <authorList>
            <person name="Kim K.M."/>
        </authorList>
    </citation>
    <scope>NUCLEOTIDE SEQUENCE [LARGE SCALE GENOMIC DNA]</scope>
    <source>
        <strain evidence="2 3">CC-HSB-11</strain>
    </source>
</reference>
<evidence type="ECO:0000259" key="1">
    <source>
        <dbReference type="PROSITE" id="PS51186"/>
    </source>
</evidence>
<gene>
    <name evidence="2" type="ORF">VC82_666</name>
</gene>
<organism evidence="2 3">
    <name type="scientific">Flagellimonas lutaonensis</name>
    <dbReference type="NCBI Taxonomy" id="516051"/>
    <lineage>
        <taxon>Bacteria</taxon>
        <taxon>Pseudomonadati</taxon>
        <taxon>Bacteroidota</taxon>
        <taxon>Flavobacteriia</taxon>
        <taxon>Flavobacteriales</taxon>
        <taxon>Flavobacteriaceae</taxon>
        <taxon>Flagellimonas</taxon>
    </lineage>
</organism>
<proteinExistence type="predicted"/>
<dbReference type="PANTHER" id="PTHR43792:SF1">
    <property type="entry name" value="N-ACETYLTRANSFERASE DOMAIN-CONTAINING PROTEIN"/>
    <property type="match status" value="1"/>
</dbReference>
<keyword evidence="2" id="KW-0808">Transferase</keyword>
<keyword evidence="3" id="KW-1185">Reference proteome</keyword>
<protein>
    <submittedName>
        <fullName evidence="2">GCN5-related N-acetyltransferase</fullName>
    </submittedName>
</protein>
<dbReference type="InterPro" id="IPR000182">
    <property type="entry name" value="GNAT_dom"/>
</dbReference>
<dbReference type="PANTHER" id="PTHR43792">
    <property type="entry name" value="GNAT FAMILY, PUTATIVE (AFU_ORTHOLOGUE AFUA_3G00765)-RELATED-RELATED"/>
    <property type="match status" value="1"/>
</dbReference>
<dbReference type="SUPFAM" id="SSF55729">
    <property type="entry name" value="Acyl-CoA N-acyltransferases (Nat)"/>
    <property type="match status" value="1"/>
</dbReference>
<dbReference type="HOGENOM" id="CLU_013985_3_1_10"/>
<evidence type="ECO:0000313" key="3">
    <source>
        <dbReference type="Proteomes" id="UP000032726"/>
    </source>
</evidence>
<dbReference type="RefSeq" id="WP_045801106.1">
    <property type="nucleotide sequence ID" value="NZ_CP011071.1"/>
</dbReference>
<dbReference type="STRING" id="516051.VC82_666"/>